<dbReference type="EMBL" id="FQTU01000002">
    <property type="protein sequence ID" value="SHE45768.1"/>
    <property type="molecule type" value="Genomic_DNA"/>
</dbReference>
<dbReference type="InterPro" id="IPR005288">
    <property type="entry name" value="NadB"/>
</dbReference>
<keyword evidence="7" id="KW-0662">Pyridine nucleotide biosynthesis</keyword>
<sequence length="428" mass="47677">MKEYYDVIVIGTGIAGLNTCINLDKRLKVLLLAKDTLSTTNTSLAQGGIATARDNEDIDRHIQDTLKAGKFHNDSKAVRVLVEESFKSIKSIMDIGVVFDKSNSHLHFTREGGHSAYRILHVKDKTGRYISKSMFEAISLNENIDIYDHTSVLDIIIENGACTGVVLKTGSELRIVNSKVVMMASGGVGGLFKSSTNQAILRGEGIGIAFMNNVALKDMSFIQFHPTALYDGKTGNRKFLITEALRGEGALLFNINGERFVDELSPRDIVCDAIKKQTRNSTHVLLDISFKDKDFILRRFPLVHSRCLEQGIDITKEPIPVLPAQHYMMGGIEVDTFCRSNLPNFYASGETACTGVHGKNRLASNSLLEGLVFSKRACDDINKRIRHIDEPKASNKALSPDYYHELDTGALVKEEIKRRTERYNDEFK</sequence>
<keyword evidence="6" id="KW-0285">Flavoprotein</keyword>
<gene>
    <name evidence="13" type="ORF">SAMN02746064_00549</name>
</gene>
<evidence type="ECO:0000256" key="8">
    <source>
        <dbReference type="ARBA" id="ARBA00022827"/>
    </source>
</evidence>
<evidence type="ECO:0000313" key="14">
    <source>
        <dbReference type="Proteomes" id="UP000184251"/>
    </source>
</evidence>
<name>A0A1M4TMU8_9FIRM</name>
<keyword evidence="8" id="KW-0274">FAD</keyword>
<accession>A0A1M4TMU8</accession>
<dbReference type="Proteomes" id="UP000184251">
    <property type="component" value="Unassembled WGS sequence"/>
</dbReference>
<dbReference type="SUPFAM" id="SSF56425">
    <property type="entry name" value="Succinate dehydrogenase/fumarate reductase flavoprotein, catalytic domain"/>
    <property type="match status" value="1"/>
</dbReference>
<dbReference type="NCBIfam" id="NF004820">
    <property type="entry name" value="PRK06175.1"/>
    <property type="match status" value="1"/>
</dbReference>
<evidence type="ECO:0000256" key="3">
    <source>
        <dbReference type="ARBA" id="ARBA00008562"/>
    </source>
</evidence>
<evidence type="ECO:0000256" key="9">
    <source>
        <dbReference type="ARBA" id="ARBA00023002"/>
    </source>
</evidence>
<evidence type="ECO:0000256" key="7">
    <source>
        <dbReference type="ARBA" id="ARBA00022642"/>
    </source>
</evidence>
<dbReference type="AlphaFoldDB" id="A0A1M4TMU8"/>
<dbReference type="SUPFAM" id="SSF51905">
    <property type="entry name" value="FAD/NAD(P)-binding domain"/>
    <property type="match status" value="1"/>
</dbReference>
<dbReference type="InterPro" id="IPR036188">
    <property type="entry name" value="FAD/NAD-bd_sf"/>
</dbReference>
<dbReference type="Pfam" id="PF00890">
    <property type="entry name" value="FAD_binding_2"/>
    <property type="match status" value="1"/>
</dbReference>
<comment type="pathway">
    <text evidence="2">Cofactor biosynthesis; NAD(+) biosynthesis; iminoaspartate from L-aspartate (oxidase route): step 1/1.</text>
</comment>
<keyword evidence="9" id="KW-0560">Oxidoreductase</keyword>
<evidence type="ECO:0000256" key="6">
    <source>
        <dbReference type="ARBA" id="ARBA00022630"/>
    </source>
</evidence>
<dbReference type="GO" id="GO:0034628">
    <property type="term" value="P:'de novo' NAD+ biosynthetic process from L-aspartate"/>
    <property type="evidence" value="ECO:0007669"/>
    <property type="project" value="TreeGrafter"/>
</dbReference>
<keyword evidence="14" id="KW-1185">Reference proteome</keyword>
<organism evidence="13 14">
    <name type="scientific">Alkalibacter saccharofermentans DSM 14828</name>
    <dbReference type="NCBI Taxonomy" id="1120975"/>
    <lineage>
        <taxon>Bacteria</taxon>
        <taxon>Bacillati</taxon>
        <taxon>Bacillota</taxon>
        <taxon>Clostridia</taxon>
        <taxon>Eubacteriales</taxon>
        <taxon>Eubacteriaceae</taxon>
        <taxon>Alkalibacter</taxon>
    </lineage>
</organism>
<proteinExistence type="inferred from homology"/>
<dbReference type="STRING" id="1120975.SAMN02746064_00549"/>
<dbReference type="RefSeq" id="WP_073269540.1">
    <property type="nucleotide sequence ID" value="NZ_FQTU01000002.1"/>
</dbReference>
<dbReference type="GO" id="GO:0008734">
    <property type="term" value="F:L-aspartate oxidase activity"/>
    <property type="evidence" value="ECO:0007669"/>
    <property type="project" value="UniProtKB-EC"/>
</dbReference>
<dbReference type="FunFam" id="3.90.700.10:FF:000002">
    <property type="entry name" value="L-aspartate oxidase"/>
    <property type="match status" value="1"/>
</dbReference>
<dbReference type="GO" id="GO:0033765">
    <property type="term" value="F:steroid dehydrogenase activity, acting on the CH-CH group of donors"/>
    <property type="evidence" value="ECO:0007669"/>
    <property type="project" value="UniProtKB-ARBA"/>
</dbReference>
<evidence type="ECO:0000256" key="11">
    <source>
        <dbReference type="ARBA" id="ARBA00048305"/>
    </source>
</evidence>
<evidence type="ECO:0000256" key="4">
    <source>
        <dbReference type="ARBA" id="ARBA00012173"/>
    </source>
</evidence>
<dbReference type="Gene3D" id="3.50.50.60">
    <property type="entry name" value="FAD/NAD(P)-binding domain"/>
    <property type="match status" value="1"/>
</dbReference>
<evidence type="ECO:0000256" key="5">
    <source>
        <dbReference type="ARBA" id="ARBA00021901"/>
    </source>
</evidence>
<dbReference type="InterPro" id="IPR027477">
    <property type="entry name" value="Succ_DH/fumarate_Rdtase_cat_sf"/>
</dbReference>
<dbReference type="PANTHER" id="PTHR42716">
    <property type="entry name" value="L-ASPARTATE OXIDASE"/>
    <property type="match status" value="1"/>
</dbReference>
<comment type="catalytic activity">
    <reaction evidence="11">
        <text>L-aspartate + O2 = iminosuccinate + H2O2</text>
        <dbReference type="Rhea" id="RHEA:25876"/>
        <dbReference type="ChEBI" id="CHEBI:15379"/>
        <dbReference type="ChEBI" id="CHEBI:16240"/>
        <dbReference type="ChEBI" id="CHEBI:29991"/>
        <dbReference type="ChEBI" id="CHEBI:77875"/>
        <dbReference type="EC" id="1.4.3.16"/>
    </reaction>
    <physiologicalReaction direction="left-to-right" evidence="11">
        <dbReference type="Rhea" id="RHEA:25877"/>
    </physiologicalReaction>
</comment>
<dbReference type="OrthoDB" id="9806724at2"/>
<dbReference type="PANTHER" id="PTHR42716:SF2">
    <property type="entry name" value="L-ASPARTATE OXIDASE, CHLOROPLASTIC"/>
    <property type="match status" value="1"/>
</dbReference>
<dbReference type="EC" id="1.4.3.16" evidence="4"/>
<reference evidence="13 14" key="1">
    <citation type="submission" date="2016-11" db="EMBL/GenBank/DDBJ databases">
        <authorList>
            <person name="Jaros S."/>
            <person name="Januszkiewicz K."/>
            <person name="Wedrychowicz H."/>
        </authorList>
    </citation>
    <scope>NUCLEOTIDE SEQUENCE [LARGE SCALE GENOMIC DNA]</scope>
    <source>
        <strain evidence="13 14">DSM 14828</strain>
    </source>
</reference>
<comment type="similarity">
    <text evidence="3">Belongs to the FAD-dependent oxidoreductase 2 family. NadB subfamily.</text>
</comment>
<comment type="cofactor">
    <cofactor evidence="1">
        <name>FAD</name>
        <dbReference type="ChEBI" id="CHEBI:57692"/>
    </cofactor>
</comment>
<dbReference type="PRINTS" id="PR00368">
    <property type="entry name" value="FADPNR"/>
</dbReference>
<dbReference type="UniPathway" id="UPA00253">
    <property type="reaction ID" value="UER00326"/>
</dbReference>
<evidence type="ECO:0000259" key="12">
    <source>
        <dbReference type="Pfam" id="PF00890"/>
    </source>
</evidence>
<protein>
    <recommendedName>
        <fullName evidence="5">L-aspartate oxidase</fullName>
        <ecNumber evidence="4">1.4.3.16</ecNumber>
    </recommendedName>
    <alternativeName>
        <fullName evidence="10">Quinolinate synthase B</fullName>
    </alternativeName>
</protein>
<evidence type="ECO:0000256" key="2">
    <source>
        <dbReference type="ARBA" id="ARBA00004950"/>
    </source>
</evidence>
<evidence type="ECO:0000256" key="1">
    <source>
        <dbReference type="ARBA" id="ARBA00001974"/>
    </source>
</evidence>
<evidence type="ECO:0000256" key="10">
    <source>
        <dbReference type="ARBA" id="ARBA00030386"/>
    </source>
</evidence>
<dbReference type="Gene3D" id="3.90.700.10">
    <property type="entry name" value="Succinate dehydrogenase/fumarate reductase flavoprotein, catalytic domain"/>
    <property type="match status" value="1"/>
</dbReference>
<dbReference type="InterPro" id="IPR003953">
    <property type="entry name" value="FAD-dep_OxRdtase_2_FAD-bd"/>
</dbReference>
<evidence type="ECO:0000313" key="13">
    <source>
        <dbReference type="EMBL" id="SHE45768.1"/>
    </source>
</evidence>
<feature type="domain" description="FAD-dependent oxidoreductase 2 FAD-binding" evidence="12">
    <location>
        <begin position="6"/>
        <end position="367"/>
    </location>
</feature>